<feature type="domain" description="Fibronectin type-III" evidence="3">
    <location>
        <begin position="553"/>
        <end position="642"/>
    </location>
</feature>
<feature type="region of interest" description="Disordered" evidence="1">
    <location>
        <begin position="132"/>
        <end position="157"/>
    </location>
</feature>
<dbReference type="InterPro" id="IPR013783">
    <property type="entry name" value="Ig-like_fold"/>
</dbReference>
<comment type="caution">
    <text evidence="4">The sequence shown here is derived from an EMBL/GenBank/DDBJ whole genome shotgun (WGS) entry which is preliminary data.</text>
</comment>
<feature type="compositionally biased region" description="Polar residues" evidence="1">
    <location>
        <begin position="132"/>
        <end position="142"/>
    </location>
</feature>
<feature type="signal peptide" evidence="2">
    <location>
        <begin position="1"/>
        <end position="22"/>
    </location>
</feature>
<dbReference type="SUPFAM" id="SSF49265">
    <property type="entry name" value="Fibronectin type III"/>
    <property type="match status" value="2"/>
</dbReference>
<reference evidence="4" key="1">
    <citation type="submission" date="2020-08" db="EMBL/GenBank/DDBJ databases">
        <title>Lewinella bacteria from marine environments.</title>
        <authorList>
            <person name="Zhong Y."/>
        </authorList>
    </citation>
    <scope>NUCLEOTIDE SEQUENCE</scope>
    <source>
        <strain evidence="4">KCTC 42187</strain>
    </source>
</reference>
<evidence type="ECO:0000313" key="5">
    <source>
        <dbReference type="Proteomes" id="UP000650081"/>
    </source>
</evidence>
<dbReference type="Proteomes" id="UP000650081">
    <property type="component" value="Unassembled WGS sequence"/>
</dbReference>
<evidence type="ECO:0000256" key="1">
    <source>
        <dbReference type="SAM" id="MobiDB-lite"/>
    </source>
</evidence>
<dbReference type="EMBL" id="JACSIT010000143">
    <property type="protein sequence ID" value="MBC6995983.1"/>
    <property type="molecule type" value="Genomic_DNA"/>
</dbReference>
<dbReference type="SMART" id="SM00060">
    <property type="entry name" value="FN3"/>
    <property type="match status" value="5"/>
</dbReference>
<dbReference type="InterPro" id="IPR035986">
    <property type="entry name" value="PKD_dom_sf"/>
</dbReference>
<feature type="non-terminal residue" evidence="4">
    <location>
        <position position="1812"/>
    </location>
</feature>
<dbReference type="RefSeq" id="WP_187468010.1">
    <property type="nucleotide sequence ID" value="NZ_JACSIT010000143.1"/>
</dbReference>
<keyword evidence="5" id="KW-1185">Reference proteome</keyword>
<dbReference type="PROSITE" id="PS50853">
    <property type="entry name" value="FN3"/>
    <property type="match status" value="1"/>
</dbReference>
<name>A0A923TAB2_9BACT</name>
<keyword evidence="2" id="KW-0732">Signal</keyword>
<proteinExistence type="predicted"/>
<dbReference type="SUPFAM" id="SSF49299">
    <property type="entry name" value="PKD domain"/>
    <property type="match status" value="1"/>
</dbReference>
<evidence type="ECO:0000256" key="2">
    <source>
        <dbReference type="SAM" id="SignalP"/>
    </source>
</evidence>
<dbReference type="InterPro" id="IPR036116">
    <property type="entry name" value="FN3_sf"/>
</dbReference>
<sequence>MKVFLSLLLLVLVFFTFTPSLRGQACSSDDFGTVTYTPDYSTFPGSVYPAGTAVEICFITDNYVPTGSEFLHSVIPLSVGSGFDFSSLTPGTPPAASCSNGGVWGWYPSWTRCVPGCQTTFGPGYAFDSPQGTNDPGSNCNSPAVLDGNPGNNWGDGGVSGGGGVNCTSSGLVFCFNLITVDAAGQCPGEAYNFILEINPDGETGGYSGGNPCNSPCQDDANVCFPEIEDPLTQLLNDPCPGENFRIEGSFSSGACNVIVTWENASGVVVGTDPILEINVPGTYTFGVSNGSGCRTISDAITVNYTTINPTISPDPGDSYCFGETVTLVATGGTGYRWRNPAGMIVSTSATHTFTATPALAGTYTVEVLYGTGNSCFETLTTTITVSPQITATITDNGPVCQMDDITFTATSGAGSFPAGTTFTWNNAPDGSTHTITTGPAGILQMRLEVTLPSGCSQVFFHSYEVWERPTVMIAPASAELCPDGSVTLTSTVTGGQPPYTYLWGPENTFTTSTLLINASSTQTTELYLEVTDANGCNNFSNFADITFLPSLSPVTFGACNSSTVNEILFSWNDVGQDGFEVYIRIGSGTEMLVSNNYTGLSYLLTGLLPEQSATIRVVPFNNSASGRCLGPTNSITCTTPACQNPGWIFDAIDPICVTTAGQPYDFFLNTFANGSIILNSSTLGLVNQPAGSFGTTTLSLPALAPGVTSFVHQVSASFLYPNGTCPYDTVFNIPVVGAANADLTTPLAQVCANAADVIFSLVNAYDPNATYTLSIDNPAGTTILRNEPQNRLFEVRFSQFRTYQVTLTTVSTSNPGCGDSFTTSFTLVQPPALPTVTCAEQGLDSVAFSWNDVGADAYTVNEISIPAGATTERTPLGFIVRNLNAGDAVTISVTANTMGCAPVTSLPVECVAQSCAAITPVITTPSGTFCSDGSATPVALSANVPPAGSIQWSGPGVTGSSFDPAAAGPGVHTVTLVYTEGTCTYPATIQFTVLAPPSASFSASSSAVCAGDEVTFTYTGGDPTGLAFGWAIPQGATLVSGDANSVGPIVIRFDDPGMPIVGLAVVGTACPSQASTAPITVSAPATAPTIDCENVSFDRVGFAWSHPSSSTFMVNIISQPAGATITQTANSLLATGLNEGEAVTIEVIAVNGGPCGNSAPTTLTCTAQSCPPITLDLVPVGPFCAGQDTTVVLQPNVMGSDGSGSLSWLQTDGSTLGTFNPSGIAPGIHQVFATFSEGGCTFRDTIDVTINALPASTFNLPDGPICTDEVVGADAGAAQVGWSYAWEVPASDATVTDGVDDAAIDVSWSSPGRKYVRLVITDDDGCSGTVAIDSIDVVAPLLPPVVTCGPNSLSSVSFRWDPQPGVATYEVSVDGQPGTLQDSTGLTISGLNEGDMVSITVIAIGAAPCGNSAASAPVSCTASSCPTITVTPPADADFCLGAAGNVVTLSATQSGGVGGGNFAFTGNGVTNNAGVFTFDAAAAGLGSHPIQVIYNELTCADTAVFTYTVLAPPTSDFTLNGGGTDITVCTGEDILLAYAGDLPQAASGTFSWDFASATATALAGYESYTLNFASAGTFAIMLTVEGNGCTSSLSQLNITVEDPLPAPNPTCSAADRNSVTITWPAVAGATGYLIDNGDMLPAGQTSYTRSGLLPGETATMTVTALGSGACGNSPASVAVSCQAEACPPFTLDRTGVADQVCLLNGNETLDLSTVLVTGGNGNGATYTFSGPGVSGTTFDAAAAGGSEAGTTHTINVTYSEEGPCDFTGTFEVIVFARPSVLITLSDPACVGEAVSVVISSGNPIGNADITV</sequence>
<evidence type="ECO:0000313" key="4">
    <source>
        <dbReference type="EMBL" id="MBC6995983.1"/>
    </source>
</evidence>
<dbReference type="InterPro" id="IPR003961">
    <property type="entry name" value="FN3_dom"/>
</dbReference>
<dbReference type="Gene3D" id="2.60.40.10">
    <property type="entry name" value="Immunoglobulins"/>
    <property type="match status" value="4"/>
</dbReference>
<accession>A0A923TAB2</accession>
<organism evidence="4 5">
    <name type="scientific">Neolewinella lacunae</name>
    <dbReference type="NCBI Taxonomy" id="1517758"/>
    <lineage>
        <taxon>Bacteria</taxon>
        <taxon>Pseudomonadati</taxon>
        <taxon>Bacteroidota</taxon>
        <taxon>Saprospiria</taxon>
        <taxon>Saprospirales</taxon>
        <taxon>Lewinellaceae</taxon>
        <taxon>Neolewinella</taxon>
    </lineage>
</organism>
<evidence type="ECO:0000259" key="3">
    <source>
        <dbReference type="PROSITE" id="PS50853"/>
    </source>
</evidence>
<feature type="chain" id="PRO_5036977085" description="Fibronectin type-III domain-containing protein" evidence="2">
    <location>
        <begin position="23"/>
        <end position="1812"/>
    </location>
</feature>
<protein>
    <recommendedName>
        <fullName evidence="3">Fibronectin type-III domain-containing protein</fullName>
    </recommendedName>
</protein>
<gene>
    <name evidence="4" type="ORF">H9S92_17575</name>
</gene>